<evidence type="ECO:0000256" key="8">
    <source>
        <dbReference type="ARBA" id="ARBA00022975"/>
    </source>
</evidence>
<dbReference type="InterPro" id="IPR036480">
    <property type="entry name" value="CarbP_synth_ssu_N_sf"/>
</dbReference>
<evidence type="ECO:0000313" key="13">
    <source>
        <dbReference type="EMBL" id="HJG28552.1"/>
    </source>
</evidence>
<evidence type="ECO:0000256" key="1">
    <source>
        <dbReference type="ARBA" id="ARBA00004812"/>
    </source>
</evidence>
<keyword evidence="6 11" id="KW-0067">ATP-binding</keyword>
<dbReference type="SUPFAM" id="SSF52317">
    <property type="entry name" value="Class I glutamine amidotransferase-like"/>
    <property type="match status" value="1"/>
</dbReference>
<dbReference type="CDD" id="cd01744">
    <property type="entry name" value="GATase1_CPSase"/>
    <property type="match status" value="1"/>
</dbReference>
<evidence type="ECO:0000256" key="10">
    <source>
        <dbReference type="ARBA" id="ARBA00049285"/>
    </source>
</evidence>
<dbReference type="GO" id="GO:0004088">
    <property type="term" value="F:carbamoyl-phosphate synthase (glutamine-hydrolyzing) activity"/>
    <property type="evidence" value="ECO:0007669"/>
    <property type="project" value="UniProtKB-UniRule"/>
</dbReference>
<feature type="active site" description="Nucleophile" evidence="11">
    <location>
        <position position="260"/>
    </location>
</feature>
<comment type="catalytic activity">
    <reaction evidence="9 11">
        <text>hydrogencarbonate + L-glutamine + 2 ATP + H2O = carbamoyl phosphate + L-glutamate + 2 ADP + phosphate + 2 H(+)</text>
        <dbReference type="Rhea" id="RHEA:18633"/>
        <dbReference type="ChEBI" id="CHEBI:15377"/>
        <dbReference type="ChEBI" id="CHEBI:15378"/>
        <dbReference type="ChEBI" id="CHEBI:17544"/>
        <dbReference type="ChEBI" id="CHEBI:29985"/>
        <dbReference type="ChEBI" id="CHEBI:30616"/>
        <dbReference type="ChEBI" id="CHEBI:43474"/>
        <dbReference type="ChEBI" id="CHEBI:58228"/>
        <dbReference type="ChEBI" id="CHEBI:58359"/>
        <dbReference type="ChEBI" id="CHEBI:456216"/>
        <dbReference type="EC" id="6.3.5.5"/>
    </reaction>
</comment>
<dbReference type="GO" id="GO:0006207">
    <property type="term" value="P:'de novo' pyrimidine nucleobase biosynthetic process"/>
    <property type="evidence" value="ECO:0007669"/>
    <property type="project" value="InterPro"/>
</dbReference>
<keyword evidence="4 11" id="KW-0436">Ligase</keyword>
<feature type="binding site" evidence="11">
    <location>
        <position position="261"/>
    </location>
    <ligand>
        <name>L-glutamine</name>
        <dbReference type="ChEBI" id="CHEBI:58359"/>
    </ligand>
</feature>
<dbReference type="NCBIfam" id="NF009475">
    <property type="entry name" value="PRK12838.1"/>
    <property type="match status" value="1"/>
</dbReference>
<feature type="binding site" evidence="11">
    <location>
        <position position="302"/>
    </location>
    <ligand>
        <name>L-glutamine</name>
        <dbReference type="ChEBI" id="CHEBI:58359"/>
    </ligand>
</feature>
<dbReference type="InterPro" id="IPR006274">
    <property type="entry name" value="CarbamoylP_synth_ssu"/>
</dbReference>
<keyword evidence="7 11" id="KW-0315">Glutamine amidotransferase</keyword>
<dbReference type="InterPro" id="IPR050472">
    <property type="entry name" value="Anth_synth/Amidotransfase"/>
</dbReference>
<comment type="subunit">
    <text evidence="11">Composed of two chains; the small (or glutamine) chain promotes the hydrolysis of glutamine to ammonia, which is used by the large (or ammonia) chain to synthesize carbamoyl phosphate. Tetramer of heterodimers (alpha,beta)4.</text>
</comment>
<comment type="catalytic activity">
    <reaction evidence="10 11">
        <text>L-glutamine + H2O = L-glutamate + NH4(+)</text>
        <dbReference type="Rhea" id="RHEA:15889"/>
        <dbReference type="ChEBI" id="CHEBI:15377"/>
        <dbReference type="ChEBI" id="CHEBI:28938"/>
        <dbReference type="ChEBI" id="CHEBI:29985"/>
        <dbReference type="ChEBI" id="CHEBI:58359"/>
    </reaction>
</comment>
<comment type="similarity">
    <text evidence="3 11">Belongs to the CarA family.</text>
</comment>
<dbReference type="HAMAP" id="MF_01209">
    <property type="entry name" value="CPSase_S_chain"/>
    <property type="match status" value="1"/>
</dbReference>
<dbReference type="EMBL" id="DYVE01000205">
    <property type="protein sequence ID" value="HJG28552.1"/>
    <property type="molecule type" value="Genomic_DNA"/>
</dbReference>
<dbReference type="EC" id="6.3.5.5" evidence="11"/>
<feature type="binding site" evidence="11">
    <location>
        <position position="264"/>
    </location>
    <ligand>
        <name>L-glutamine</name>
        <dbReference type="ChEBI" id="CHEBI:58359"/>
    </ligand>
</feature>
<feature type="region of interest" description="CPSase" evidence="11">
    <location>
        <begin position="1"/>
        <end position="182"/>
    </location>
</feature>
<dbReference type="AlphaFoldDB" id="A0A921IMJ3"/>
<evidence type="ECO:0000256" key="3">
    <source>
        <dbReference type="ARBA" id="ARBA00007800"/>
    </source>
</evidence>
<feature type="binding site" evidence="11">
    <location>
        <position position="305"/>
    </location>
    <ligand>
        <name>L-glutamine</name>
        <dbReference type="ChEBI" id="CHEBI:58359"/>
    </ligand>
</feature>
<feature type="binding site" evidence="11">
    <location>
        <position position="45"/>
    </location>
    <ligand>
        <name>L-glutamine</name>
        <dbReference type="ChEBI" id="CHEBI:58359"/>
    </ligand>
</feature>
<dbReference type="SMART" id="SM01097">
    <property type="entry name" value="CPSase_sm_chain"/>
    <property type="match status" value="1"/>
</dbReference>
<evidence type="ECO:0000256" key="4">
    <source>
        <dbReference type="ARBA" id="ARBA00022598"/>
    </source>
</evidence>
<dbReference type="GO" id="GO:0005524">
    <property type="term" value="F:ATP binding"/>
    <property type="evidence" value="ECO:0007669"/>
    <property type="project" value="UniProtKB-UniRule"/>
</dbReference>
<evidence type="ECO:0000313" key="14">
    <source>
        <dbReference type="Proteomes" id="UP000782880"/>
    </source>
</evidence>
<proteinExistence type="inferred from homology"/>
<dbReference type="InterPro" id="IPR035686">
    <property type="entry name" value="CPSase_GATase1"/>
</dbReference>
<evidence type="ECO:0000256" key="6">
    <source>
        <dbReference type="ARBA" id="ARBA00022840"/>
    </source>
</evidence>
<sequence>MQAYLILANGRVFRGQSIGCPGTTIGEVVFATGMVGFEETLTDPSYYGQIITQTYPLIGNYGMNHEDVESSKIWARGYIVREACKTPSNFRSEETLDAFLKKYGIIGIEGIDTRSLTRTLRESGVMNGAITTEFDPEAEPEKVAALLPRIAAYAVTEAVKTVTCREAKTYEPTAQGAWEGEPLHVALLDLGCKNNIVRCLQKRGCRVTVLPGTTTAAELAALNPDGLMLSNGPGDPAENVEIIKNIGAMLDSGIAAFGICLGHQLTALAAGAKTCKLKYGHRGANQPVSHYSGKRTFITSQNHGYAVEGETLPAEVGRVSYRNANDGTCEGVDYFRWNCFTVQFHPEANGGPKDTEFLFDEFVSRMLAAKGVNIDA</sequence>
<feature type="binding site" evidence="11">
    <location>
        <position position="234"/>
    </location>
    <ligand>
        <name>L-glutamine</name>
        <dbReference type="ChEBI" id="CHEBI:58359"/>
    </ligand>
</feature>
<feature type="active site" evidence="11">
    <location>
        <position position="347"/>
    </location>
</feature>
<dbReference type="Gene3D" id="3.40.50.880">
    <property type="match status" value="1"/>
</dbReference>
<dbReference type="PRINTS" id="PR00096">
    <property type="entry name" value="GATASE"/>
</dbReference>
<dbReference type="FunFam" id="3.50.30.20:FF:000001">
    <property type="entry name" value="Carbamoyl-phosphate synthase small chain"/>
    <property type="match status" value="1"/>
</dbReference>
<feature type="binding site" evidence="11">
    <location>
        <position position="304"/>
    </location>
    <ligand>
        <name>L-glutamine</name>
        <dbReference type="ChEBI" id="CHEBI:58359"/>
    </ligand>
</feature>
<feature type="binding site" evidence="11">
    <location>
        <position position="232"/>
    </location>
    <ligand>
        <name>L-glutamine</name>
        <dbReference type="ChEBI" id="CHEBI:58359"/>
    </ligand>
</feature>
<accession>A0A921IMJ3</accession>
<name>A0A921IMJ3_9FIRM</name>
<dbReference type="Pfam" id="PF00117">
    <property type="entry name" value="GATase"/>
    <property type="match status" value="1"/>
</dbReference>
<dbReference type="GO" id="GO:0006526">
    <property type="term" value="P:L-arginine biosynthetic process"/>
    <property type="evidence" value="ECO:0007669"/>
    <property type="project" value="UniProtKB-UniRule"/>
</dbReference>
<dbReference type="PROSITE" id="PS51273">
    <property type="entry name" value="GATASE_TYPE_1"/>
    <property type="match status" value="1"/>
</dbReference>
<dbReference type="GO" id="GO:0044205">
    <property type="term" value="P:'de novo' UMP biosynthetic process"/>
    <property type="evidence" value="ECO:0007669"/>
    <property type="project" value="UniProtKB-UniRule"/>
</dbReference>
<keyword evidence="11" id="KW-0028">Amino-acid biosynthesis</keyword>
<keyword evidence="5 11" id="KW-0547">Nucleotide-binding</keyword>
<gene>
    <name evidence="11" type="primary">carA</name>
    <name evidence="13" type="ORF">K8V20_07925</name>
</gene>
<dbReference type="GO" id="GO:0006541">
    <property type="term" value="P:glutamine metabolic process"/>
    <property type="evidence" value="ECO:0007669"/>
    <property type="project" value="InterPro"/>
</dbReference>
<comment type="function">
    <text evidence="11">Small subunit of the glutamine-dependent carbamoyl phosphate synthetase (CPSase). CPSase catalyzes the formation of carbamoyl phosphate from the ammonia moiety of glutamine, carbonate, and phosphate donated by ATP, constituting the first step of 2 biosynthetic pathways, one leading to arginine and/or urea and the other to pyrimidine nucleotides. The small subunit (glutamine amidotransferase) binds and cleaves glutamine to supply the large subunit with the substrate ammonia.</text>
</comment>
<dbReference type="PANTHER" id="PTHR43418">
    <property type="entry name" value="MULTIFUNCTIONAL TRYPTOPHAN BIOSYNTHESIS PROTEIN-RELATED"/>
    <property type="match status" value="1"/>
</dbReference>
<comment type="caution">
    <text evidence="13">The sequence shown here is derived from an EMBL/GenBank/DDBJ whole genome shotgun (WGS) entry which is preliminary data.</text>
</comment>
<dbReference type="InterPro" id="IPR029062">
    <property type="entry name" value="Class_I_gatase-like"/>
</dbReference>
<evidence type="ECO:0000256" key="7">
    <source>
        <dbReference type="ARBA" id="ARBA00022962"/>
    </source>
</evidence>
<comment type="pathway">
    <text evidence="2 11">Amino-acid biosynthesis; L-arginine biosynthesis; carbamoyl phosphate from bicarbonate: step 1/1.</text>
</comment>
<reference evidence="13" key="1">
    <citation type="journal article" date="2021" name="PeerJ">
        <title>Extensive microbial diversity within the chicken gut microbiome revealed by metagenomics and culture.</title>
        <authorList>
            <person name="Gilroy R."/>
            <person name="Ravi A."/>
            <person name="Getino M."/>
            <person name="Pursley I."/>
            <person name="Horton D.L."/>
            <person name="Alikhan N.F."/>
            <person name="Baker D."/>
            <person name="Gharbi K."/>
            <person name="Hall N."/>
            <person name="Watson M."/>
            <person name="Adriaenssens E.M."/>
            <person name="Foster-Nyarko E."/>
            <person name="Jarju S."/>
            <person name="Secka A."/>
            <person name="Antonio M."/>
            <person name="Oren A."/>
            <person name="Chaudhuri R.R."/>
            <person name="La Ragione R."/>
            <person name="Hildebrand F."/>
            <person name="Pallen M.J."/>
        </authorList>
    </citation>
    <scope>NUCLEOTIDE SEQUENCE</scope>
    <source>
        <strain evidence="13">ChiBcec21-2208</strain>
    </source>
</reference>
<dbReference type="Proteomes" id="UP000782880">
    <property type="component" value="Unassembled WGS sequence"/>
</dbReference>
<protein>
    <recommendedName>
        <fullName evidence="11">Carbamoyl phosphate synthase small chain</fullName>
        <ecNumber evidence="11">6.3.5.5</ecNumber>
    </recommendedName>
    <alternativeName>
        <fullName evidence="11">Carbamoyl phosphate synthetase glutamine chain</fullName>
    </alternativeName>
</protein>
<dbReference type="InterPro" id="IPR017926">
    <property type="entry name" value="GATASE"/>
</dbReference>
<evidence type="ECO:0000259" key="12">
    <source>
        <dbReference type="SMART" id="SM01097"/>
    </source>
</evidence>
<comment type="pathway">
    <text evidence="1 11">Pyrimidine metabolism; UMP biosynthesis via de novo pathway; (S)-dihydroorotate from bicarbonate: step 1/3.</text>
</comment>
<keyword evidence="8 11" id="KW-0665">Pyrimidine biosynthesis</keyword>
<evidence type="ECO:0000256" key="11">
    <source>
        <dbReference type="HAMAP-Rule" id="MF_01209"/>
    </source>
</evidence>
<evidence type="ECO:0000256" key="5">
    <source>
        <dbReference type="ARBA" id="ARBA00022741"/>
    </source>
</evidence>
<dbReference type="InterPro" id="IPR002474">
    <property type="entry name" value="CarbamoylP_synth_ssu_N"/>
</dbReference>
<dbReference type="NCBIfam" id="TIGR01368">
    <property type="entry name" value="CPSaseIIsmall"/>
    <property type="match status" value="1"/>
</dbReference>
<feature type="domain" description="Carbamoyl-phosphate synthase small subunit N-terminal" evidence="12">
    <location>
        <begin position="1"/>
        <end position="131"/>
    </location>
</feature>
<evidence type="ECO:0000256" key="9">
    <source>
        <dbReference type="ARBA" id="ARBA00048816"/>
    </source>
</evidence>
<feature type="active site" evidence="11">
    <location>
        <position position="345"/>
    </location>
</feature>
<dbReference type="PRINTS" id="PR00099">
    <property type="entry name" value="CPSGATASE"/>
</dbReference>
<reference evidence="13" key="2">
    <citation type="submission" date="2021-09" db="EMBL/GenBank/DDBJ databases">
        <authorList>
            <person name="Gilroy R."/>
        </authorList>
    </citation>
    <scope>NUCLEOTIDE SEQUENCE</scope>
    <source>
        <strain evidence="13">ChiBcec21-2208</strain>
    </source>
</reference>
<dbReference type="Pfam" id="PF00988">
    <property type="entry name" value="CPSase_sm_chain"/>
    <property type="match status" value="1"/>
</dbReference>
<evidence type="ECO:0000256" key="2">
    <source>
        <dbReference type="ARBA" id="ARBA00005077"/>
    </source>
</evidence>
<dbReference type="Gene3D" id="3.50.30.20">
    <property type="entry name" value="Carbamoyl-phosphate synthase small subunit, N-terminal domain"/>
    <property type="match status" value="1"/>
</dbReference>
<dbReference type="SUPFAM" id="SSF52021">
    <property type="entry name" value="Carbamoyl phosphate synthetase, small subunit N-terminal domain"/>
    <property type="match status" value="1"/>
</dbReference>
<organism evidence="13 14">
    <name type="scientific">Subdoligranulum variabile</name>
    <dbReference type="NCBI Taxonomy" id="214851"/>
    <lineage>
        <taxon>Bacteria</taxon>
        <taxon>Bacillati</taxon>
        <taxon>Bacillota</taxon>
        <taxon>Clostridia</taxon>
        <taxon>Eubacteriales</taxon>
        <taxon>Oscillospiraceae</taxon>
        <taxon>Subdoligranulum</taxon>
    </lineage>
</organism>
<keyword evidence="11" id="KW-0055">Arginine biosynthesis</keyword>
<dbReference type="PANTHER" id="PTHR43418:SF7">
    <property type="entry name" value="CARBAMOYL-PHOSPHATE SYNTHASE SMALL CHAIN"/>
    <property type="match status" value="1"/>
</dbReference>